<accession>A0A8T2S6B6</accession>
<dbReference type="Proteomes" id="UP000825935">
    <property type="component" value="Chromosome 22"/>
</dbReference>
<sequence>MWLEDRRCREEDNLGNKSEAWSMAHVDGGNLHGALRSLETMQKEGMEIKAVNFLCTIKACSNASVLQEGRVLHSSCLEFGLHDAYAIFNHLSNLDVVTSV</sequence>
<evidence type="ECO:0008006" key="3">
    <source>
        <dbReference type="Google" id="ProtNLM"/>
    </source>
</evidence>
<protein>
    <recommendedName>
        <fullName evidence="3">Pentatricopeptide repeat-containing protein</fullName>
    </recommendedName>
</protein>
<comment type="caution">
    <text evidence="1">The sequence shown here is derived from an EMBL/GenBank/DDBJ whole genome shotgun (WGS) entry which is preliminary data.</text>
</comment>
<gene>
    <name evidence="1" type="ORF">KP509_22G018600</name>
</gene>
<dbReference type="EMBL" id="CM035427">
    <property type="protein sequence ID" value="KAH7306554.1"/>
    <property type="molecule type" value="Genomic_DNA"/>
</dbReference>
<evidence type="ECO:0000313" key="2">
    <source>
        <dbReference type="Proteomes" id="UP000825935"/>
    </source>
</evidence>
<reference evidence="1" key="1">
    <citation type="submission" date="2021-08" db="EMBL/GenBank/DDBJ databases">
        <title>WGS assembly of Ceratopteris richardii.</title>
        <authorList>
            <person name="Marchant D.B."/>
            <person name="Chen G."/>
            <person name="Jenkins J."/>
            <person name="Shu S."/>
            <person name="Leebens-Mack J."/>
            <person name="Grimwood J."/>
            <person name="Schmutz J."/>
            <person name="Soltis P."/>
            <person name="Soltis D."/>
            <person name="Chen Z.-H."/>
        </authorList>
    </citation>
    <scope>NUCLEOTIDE SEQUENCE</scope>
    <source>
        <strain evidence="1">Whitten #5841</strain>
        <tissue evidence="1">Leaf</tissue>
    </source>
</reference>
<proteinExistence type="predicted"/>
<evidence type="ECO:0000313" key="1">
    <source>
        <dbReference type="EMBL" id="KAH7306554.1"/>
    </source>
</evidence>
<keyword evidence="2" id="KW-1185">Reference proteome</keyword>
<name>A0A8T2S6B6_CERRI</name>
<organism evidence="1 2">
    <name type="scientific">Ceratopteris richardii</name>
    <name type="common">Triangle waterfern</name>
    <dbReference type="NCBI Taxonomy" id="49495"/>
    <lineage>
        <taxon>Eukaryota</taxon>
        <taxon>Viridiplantae</taxon>
        <taxon>Streptophyta</taxon>
        <taxon>Embryophyta</taxon>
        <taxon>Tracheophyta</taxon>
        <taxon>Polypodiopsida</taxon>
        <taxon>Polypodiidae</taxon>
        <taxon>Polypodiales</taxon>
        <taxon>Pteridineae</taxon>
        <taxon>Pteridaceae</taxon>
        <taxon>Parkerioideae</taxon>
        <taxon>Ceratopteris</taxon>
    </lineage>
</organism>
<dbReference type="AlphaFoldDB" id="A0A8T2S6B6"/>